<feature type="signal peptide" evidence="1">
    <location>
        <begin position="1"/>
        <end position="18"/>
    </location>
</feature>
<accession>A0ABV5X3W2</accession>
<comment type="caution">
    <text evidence="2">The sequence shown here is derived from an EMBL/GenBank/DDBJ whole genome shotgun (WGS) entry which is preliminary data.</text>
</comment>
<dbReference type="RefSeq" id="WP_376840491.1">
    <property type="nucleotide sequence ID" value="NZ_JBHMAU010000062.1"/>
</dbReference>
<keyword evidence="3" id="KW-1185">Reference proteome</keyword>
<reference evidence="2 3" key="1">
    <citation type="submission" date="2024-09" db="EMBL/GenBank/DDBJ databases">
        <authorList>
            <person name="Sun Q."/>
            <person name="Mori K."/>
        </authorList>
    </citation>
    <scope>NUCLEOTIDE SEQUENCE [LARGE SCALE GENOMIC DNA]</scope>
    <source>
        <strain evidence="2 3">JCM 11683</strain>
    </source>
</reference>
<proteinExistence type="predicted"/>
<evidence type="ECO:0000313" key="3">
    <source>
        <dbReference type="Proteomes" id="UP001589707"/>
    </source>
</evidence>
<protein>
    <submittedName>
        <fullName evidence="2">Uncharacterized protein</fullName>
    </submittedName>
</protein>
<evidence type="ECO:0000256" key="1">
    <source>
        <dbReference type="SAM" id="SignalP"/>
    </source>
</evidence>
<sequence length="171" mass="18325">MACATARCLTTTSTVAVAAPGIPAPADTYITVDGKTYGPEDGAEVETFEIDADQVVFDASFPTDVSPGQVTPAARCGSSYATSTHRAELIYTGKAKAAANIFKSKRIIRVCFWYSRGGKRLTSKICSKASSSSGSWRSGKEVQKTIRDSLGWNDPKTKFHYETVRINPGVS</sequence>
<dbReference type="Proteomes" id="UP001589707">
    <property type="component" value="Unassembled WGS sequence"/>
</dbReference>
<organism evidence="2 3">
    <name type="scientific">Brevibacterium otitidis</name>
    <dbReference type="NCBI Taxonomy" id="53364"/>
    <lineage>
        <taxon>Bacteria</taxon>
        <taxon>Bacillati</taxon>
        <taxon>Actinomycetota</taxon>
        <taxon>Actinomycetes</taxon>
        <taxon>Micrococcales</taxon>
        <taxon>Brevibacteriaceae</taxon>
        <taxon>Brevibacterium</taxon>
    </lineage>
</organism>
<name>A0ABV5X3W2_9MICO</name>
<keyword evidence="1" id="KW-0732">Signal</keyword>
<evidence type="ECO:0000313" key="2">
    <source>
        <dbReference type="EMBL" id="MFB9776644.1"/>
    </source>
</evidence>
<dbReference type="EMBL" id="JBHMAU010000062">
    <property type="protein sequence ID" value="MFB9776644.1"/>
    <property type="molecule type" value="Genomic_DNA"/>
</dbReference>
<gene>
    <name evidence="2" type="ORF">ACFFN1_09570</name>
</gene>
<feature type="chain" id="PRO_5045769214" evidence="1">
    <location>
        <begin position="19"/>
        <end position="171"/>
    </location>
</feature>